<feature type="region of interest" description="Disordered" evidence="1">
    <location>
        <begin position="339"/>
        <end position="358"/>
    </location>
</feature>
<evidence type="ECO:0000256" key="2">
    <source>
        <dbReference type="SAM" id="Phobius"/>
    </source>
</evidence>
<dbReference type="Proteomes" id="UP001642482">
    <property type="component" value="Unassembled WGS sequence"/>
</dbReference>
<evidence type="ECO:0000313" key="4">
    <source>
        <dbReference type="Proteomes" id="UP001642482"/>
    </source>
</evidence>
<feature type="transmembrane region" description="Helical" evidence="2">
    <location>
        <begin position="310"/>
        <end position="332"/>
    </location>
</feature>
<comment type="caution">
    <text evidence="3">The sequence shown here is derived from an EMBL/GenBank/DDBJ whole genome shotgun (WGS) entry which is preliminary data.</text>
</comment>
<keyword evidence="4" id="KW-1185">Reference proteome</keyword>
<organism evidence="3 4">
    <name type="scientific">Sporothrix eucalyptigena</name>
    <dbReference type="NCBI Taxonomy" id="1812306"/>
    <lineage>
        <taxon>Eukaryota</taxon>
        <taxon>Fungi</taxon>
        <taxon>Dikarya</taxon>
        <taxon>Ascomycota</taxon>
        <taxon>Pezizomycotina</taxon>
        <taxon>Sordariomycetes</taxon>
        <taxon>Sordariomycetidae</taxon>
        <taxon>Ophiostomatales</taxon>
        <taxon>Ophiostomataceae</taxon>
        <taxon>Sporothrix</taxon>
    </lineage>
</organism>
<keyword evidence="2" id="KW-0472">Membrane</keyword>
<accession>A0ABP0D3N9</accession>
<gene>
    <name evidence="3" type="ORF">SEUCBS140593_010660</name>
</gene>
<protein>
    <submittedName>
        <fullName evidence="3">Uncharacterized protein</fullName>
    </submittedName>
</protein>
<dbReference type="EMBL" id="CAWUHD010000245">
    <property type="protein sequence ID" value="CAK7238410.1"/>
    <property type="molecule type" value="Genomic_DNA"/>
</dbReference>
<feature type="compositionally biased region" description="Gly residues" evidence="1">
    <location>
        <begin position="407"/>
        <end position="426"/>
    </location>
</feature>
<sequence>MIMRRFAPSVDGVSAAGFFVPALALFSLPSVSHAAFNGADFNVNDGRDVFLNDPNDPFPAHLGLTPRYFLDGVQAIGRRDASDCAAGYHSCLDINSTLCCPNDRYCIVDPTTLEAACCSIGLTCGSPCNETQYECNATTTKTLTQTKTDLVVSGTATLPLTGTTTDITTGAGTVITKVVTTITTTSTYSACCARRCSGTSQFECASSFGGACCLFGQTCASNNQCISTATPTSTASDASGTGLVSALPSGCTTSQIACPSSLGGGCCALGHTCTVVSSQRFCASAAGATASGITTTTNNGSSGLSTGAKAGISLGAVVGAAALIGGAGWVCVRQRRARRGSIRRDSSLPPASFGTHEYDDLQEQPRLDPQMHQPSIYQDVSGGAVASSPGRSWRRPLNFRRNTASTGFGGNGPANSSSGGGGGTPGLGPASESEGGFVASGGRLPGLTQDYFGPNAVPGPFTVPGSHMPAMGVGVGGVPMQPHGPHDIVAPVEIDSLQRTTIPEMGDANEKAAEIPLVQAAPLAPPQQPAPEAQPHFELYGSDVPTPQTQAVSTNEQPTVASSAVTPEEELGEPVVSPMETANRHGGVNRTE</sequence>
<keyword evidence="2" id="KW-0812">Transmembrane</keyword>
<keyword evidence="2" id="KW-1133">Transmembrane helix</keyword>
<feature type="compositionally biased region" description="Polar residues" evidence="1">
    <location>
        <begin position="545"/>
        <end position="565"/>
    </location>
</feature>
<proteinExistence type="predicted"/>
<name>A0ABP0D3N9_9PEZI</name>
<evidence type="ECO:0000313" key="3">
    <source>
        <dbReference type="EMBL" id="CAK7238410.1"/>
    </source>
</evidence>
<feature type="region of interest" description="Disordered" evidence="1">
    <location>
        <begin position="379"/>
        <end position="442"/>
    </location>
</feature>
<reference evidence="3 4" key="1">
    <citation type="submission" date="2024-01" db="EMBL/GenBank/DDBJ databases">
        <authorList>
            <person name="Allen C."/>
            <person name="Tagirdzhanova G."/>
        </authorList>
    </citation>
    <scope>NUCLEOTIDE SEQUENCE [LARGE SCALE GENOMIC DNA]</scope>
</reference>
<evidence type="ECO:0000256" key="1">
    <source>
        <dbReference type="SAM" id="MobiDB-lite"/>
    </source>
</evidence>
<feature type="region of interest" description="Disordered" evidence="1">
    <location>
        <begin position="543"/>
        <end position="592"/>
    </location>
</feature>